<evidence type="ECO:0000256" key="4">
    <source>
        <dbReference type="ARBA" id="ARBA00022692"/>
    </source>
</evidence>
<reference evidence="10" key="2">
    <citation type="submission" date="2019-02" db="EMBL/GenBank/DDBJ databases">
        <authorList>
            <person name="Chen S.-C."/>
            <person name="Chien H.-H."/>
            <person name="Lai M.-C."/>
        </authorList>
    </citation>
    <scope>NUCLEOTIDE SEQUENCE</scope>
    <source>
        <strain evidence="10">N2F9704</strain>
    </source>
</reference>
<dbReference type="FunFam" id="1.20.1510.10:FF:000006">
    <property type="entry name" value="Divalent cation efflux transporter"/>
    <property type="match status" value="1"/>
</dbReference>
<name>A0A8A3S6V1_9EURY</name>
<dbReference type="GO" id="GO:0015341">
    <property type="term" value="F:zinc efflux antiporter activity"/>
    <property type="evidence" value="ECO:0007669"/>
    <property type="project" value="TreeGrafter"/>
</dbReference>
<evidence type="ECO:0000313" key="11">
    <source>
        <dbReference type="Proteomes" id="UP001042704"/>
    </source>
</evidence>
<dbReference type="EMBL" id="CP036172">
    <property type="protein sequence ID" value="QSZ67589.1"/>
    <property type="molecule type" value="Genomic_DNA"/>
</dbReference>
<keyword evidence="6 7" id="KW-0472">Membrane</keyword>
<evidence type="ECO:0000259" key="9">
    <source>
        <dbReference type="Pfam" id="PF16916"/>
    </source>
</evidence>
<organism evidence="10 11">
    <name type="scientific">Methanofollis aquaemaris</name>
    <dbReference type="NCBI Taxonomy" id="126734"/>
    <lineage>
        <taxon>Archaea</taxon>
        <taxon>Methanobacteriati</taxon>
        <taxon>Methanobacteriota</taxon>
        <taxon>Stenosarchaea group</taxon>
        <taxon>Methanomicrobia</taxon>
        <taxon>Methanomicrobiales</taxon>
        <taxon>Methanomicrobiaceae</taxon>
        <taxon>Methanofollis</taxon>
    </lineage>
</organism>
<dbReference type="NCBIfam" id="TIGR01297">
    <property type="entry name" value="CDF"/>
    <property type="match status" value="1"/>
</dbReference>
<evidence type="ECO:0000313" key="10">
    <source>
        <dbReference type="EMBL" id="QSZ67589.1"/>
    </source>
</evidence>
<sequence length="295" mass="30970">MQYVRARRVLWLILIANIIVALAKAVFGLLAGSMSMVADALHSTFDSVSNIIGIAAMTVAAMPPDQNHPYGHAKFETMGTLVVGGLLLLTAYWVITEGLARITTGAAPNITGLTIGVMAATIVVNILVAWYERRAGEELGSSFLIADSKHTQSDILVSLSVLGGFGFVCLGYPLADPLIALAIGAIIGKMGLSILKDAGMILTDAATVNCEDAVRKAVTVITGVQGYHRFRCRGGAGDRRADIHVTVDPRMSVQTSHALTLEIEAAIIAAVPGMTEVIVHIEPGEEEDGAVSPPS</sequence>
<dbReference type="GO" id="GO:0005886">
    <property type="term" value="C:plasma membrane"/>
    <property type="evidence" value="ECO:0007669"/>
    <property type="project" value="TreeGrafter"/>
</dbReference>
<feature type="transmembrane region" description="Helical" evidence="7">
    <location>
        <begin position="75"/>
        <end position="95"/>
    </location>
</feature>
<comment type="similarity">
    <text evidence="2">Belongs to the cation diffusion facilitator (CDF) transporter (TC 2.A.4) family.</text>
</comment>
<dbReference type="Gene3D" id="3.30.70.1350">
    <property type="entry name" value="Cation efflux protein, cytoplasmic domain"/>
    <property type="match status" value="1"/>
</dbReference>
<comment type="subcellular location">
    <subcellularLocation>
        <location evidence="1">Membrane</location>
        <topology evidence="1">Multi-pass membrane protein</topology>
    </subcellularLocation>
</comment>
<evidence type="ECO:0000256" key="5">
    <source>
        <dbReference type="ARBA" id="ARBA00022989"/>
    </source>
</evidence>
<dbReference type="PANTHER" id="PTHR43840">
    <property type="entry name" value="MITOCHONDRIAL METAL TRANSPORTER 1-RELATED"/>
    <property type="match status" value="1"/>
</dbReference>
<evidence type="ECO:0000256" key="7">
    <source>
        <dbReference type="SAM" id="Phobius"/>
    </source>
</evidence>
<accession>A0A8A3S6V1</accession>
<keyword evidence="3" id="KW-0813">Transport</keyword>
<reference evidence="10" key="1">
    <citation type="journal article" date="2001" name="Int. J. Syst. Evol. Microbiol.">
        <title>Methanofollis aquaemaris sp. nov., a methanogen isolated from an aquaculture fish pond.</title>
        <authorList>
            <person name="Lai M.C."/>
            <person name="Chen S.C."/>
        </authorList>
    </citation>
    <scope>NUCLEOTIDE SEQUENCE</scope>
    <source>
        <strain evidence="10">N2F9704</strain>
    </source>
</reference>
<dbReference type="InterPro" id="IPR002524">
    <property type="entry name" value="Cation_efflux"/>
</dbReference>
<dbReference type="InterPro" id="IPR027469">
    <property type="entry name" value="Cation_efflux_TMD_sf"/>
</dbReference>
<feature type="domain" description="Cation efflux protein cytoplasmic" evidence="9">
    <location>
        <begin position="212"/>
        <end position="283"/>
    </location>
</feature>
<dbReference type="SUPFAM" id="SSF161111">
    <property type="entry name" value="Cation efflux protein transmembrane domain-like"/>
    <property type="match status" value="1"/>
</dbReference>
<dbReference type="Pfam" id="PF01545">
    <property type="entry name" value="Cation_efflux"/>
    <property type="match status" value="1"/>
</dbReference>
<dbReference type="RefSeq" id="WP_265580490.1">
    <property type="nucleotide sequence ID" value="NZ_CP036172.1"/>
</dbReference>
<dbReference type="SUPFAM" id="SSF160240">
    <property type="entry name" value="Cation efflux protein cytoplasmic domain-like"/>
    <property type="match status" value="1"/>
</dbReference>
<dbReference type="GO" id="GO:0015093">
    <property type="term" value="F:ferrous iron transmembrane transporter activity"/>
    <property type="evidence" value="ECO:0007669"/>
    <property type="project" value="TreeGrafter"/>
</dbReference>
<dbReference type="KEGG" id="maqe:RJ40_08745"/>
<proteinExistence type="inferred from homology"/>
<evidence type="ECO:0000256" key="6">
    <source>
        <dbReference type="ARBA" id="ARBA00023136"/>
    </source>
</evidence>
<feature type="domain" description="Cation efflux protein transmembrane" evidence="8">
    <location>
        <begin position="10"/>
        <end position="202"/>
    </location>
</feature>
<feature type="transmembrane region" description="Helical" evidence="7">
    <location>
        <begin position="110"/>
        <end position="132"/>
    </location>
</feature>
<dbReference type="GeneID" id="76424450"/>
<protein>
    <submittedName>
        <fullName evidence="10">Cation transporter</fullName>
    </submittedName>
</protein>
<evidence type="ECO:0000259" key="8">
    <source>
        <dbReference type="Pfam" id="PF01545"/>
    </source>
</evidence>
<dbReference type="GO" id="GO:0006882">
    <property type="term" value="P:intracellular zinc ion homeostasis"/>
    <property type="evidence" value="ECO:0007669"/>
    <property type="project" value="TreeGrafter"/>
</dbReference>
<dbReference type="GO" id="GO:0015086">
    <property type="term" value="F:cadmium ion transmembrane transporter activity"/>
    <property type="evidence" value="ECO:0007669"/>
    <property type="project" value="TreeGrafter"/>
</dbReference>
<keyword evidence="11" id="KW-1185">Reference proteome</keyword>
<dbReference type="PANTHER" id="PTHR43840:SF15">
    <property type="entry name" value="MITOCHONDRIAL METAL TRANSPORTER 1-RELATED"/>
    <property type="match status" value="1"/>
</dbReference>
<dbReference type="Pfam" id="PF16916">
    <property type="entry name" value="ZT_dimer"/>
    <property type="match status" value="1"/>
</dbReference>
<feature type="transmembrane region" description="Helical" evidence="7">
    <location>
        <begin position="9"/>
        <end position="32"/>
    </location>
</feature>
<dbReference type="InterPro" id="IPR027470">
    <property type="entry name" value="Cation_efflux_CTD"/>
</dbReference>
<evidence type="ECO:0000256" key="3">
    <source>
        <dbReference type="ARBA" id="ARBA00022448"/>
    </source>
</evidence>
<evidence type="ECO:0000256" key="2">
    <source>
        <dbReference type="ARBA" id="ARBA00008114"/>
    </source>
</evidence>
<dbReference type="AlphaFoldDB" id="A0A8A3S6V1"/>
<keyword evidence="5 7" id="KW-1133">Transmembrane helix</keyword>
<dbReference type="Proteomes" id="UP001042704">
    <property type="component" value="Chromosome"/>
</dbReference>
<evidence type="ECO:0000256" key="1">
    <source>
        <dbReference type="ARBA" id="ARBA00004141"/>
    </source>
</evidence>
<dbReference type="InterPro" id="IPR058533">
    <property type="entry name" value="Cation_efflux_TM"/>
</dbReference>
<gene>
    <name evidence="10" type="ORF">RJ40_08745</name>
</gene>
<dbReference type="InterPro" id="IPR050291">
    <property type="entry name" value="CDF_Transporter"/>
</dbReference>
<keyword evidence="4 7" id="KW-0812">Transmembrane</keyword>
<dbReference type="InterPro" id="IPR036837">
    <property type="entry name" value="Cation_efflux_CTD_sf"/>
</dbReference>
<dbReference type="Gene3D" id="1.20.1510.10">
    <property type="entry name" value="Cation efflux protein transmembrane domain"/>
    <property type="match status" value="1"/>
</dbReference>